<evidence type="ECO:0000313" key="2">
    <source>
        <dbReference type="Proteomes" id="UP000670092"/>
    </source>
</evidence>
<name>A0A8H7Z3X1_AJECA</name>
<evidence type="ECO:0000313" key="1">
    <source>
        <dbReference type="EMBL" id="KAG5303700.1"/>
    </source>
</evidence>
<dbReference type="Proteomes" id="UP000670092">
    <property type="component" value="Unassembled WGS sequence"/>
</dbReference>
<dbReference type="VEuPathDB" id="FungiDB:I7I52_01781"/>
<sequence>MTFRTVVSAEHVCKSESLSCCLIPSSDTAASSSISSTFGVTSSAVISVSGEDTTAKLYAWEECEEVGDSSRLLF</sequence>
<gene>
    <name evidence="1" type="ORF">I7I52_01781</name>
</gene>
<dbReference type="AlphaFoldDB" id="A0A8H7Z3X1"/>
<proteinExistence type="predicted"/>
<reference evidence="1 2" key="1">
    <citation type="submission" date="2021-01" db="EMBL/GenBank/DDBJ databases">
        <title>Chromosome-level genome assembly of a human fungal pathogen reveals clustering of transcriptionally co-regulated genes.</title>
        <authorList>
            <person name="Voorhies M."/>
            <person name="Cohen S."/>
            <person name="Shea T.P."/>
            <person name="Petrus S."/>
            <person name="Munoz J.F."/>
            <person name="Poplawski S."/>
            <person name="Goldman W.E."/>
            <person name="Michael T."/>
            <person name="Cuomo C.A."/>
            <person name="Sil A."/>
            <person name="Beyhan S."/>
        </authorList>
    </citation>
    <scope>NUCLEOTIDE SEQUENCE [LARGE SCALE GENOMIC DNA]</scope>
    <source>
        <strain evidence="1 2">G184AR</strain>
    </source>
</reference>
<organism evidence="1 2">
    <name type="scientific">Ajellomyces capsulatus</name>
    <name type="common">Darling's disease fungus</name>
    <name type="synonym">Histoplasma capsulatum</name>
    <dbReference type="NCBI Taxonomy" id="5037"/>
    <lineage>
        <taxon>Eukaryota</taxon>
        <taxon>Fungi</taxon>
        <taxon>Dikarya</taxon>
        <taxon>Ascomycota</taxon>
        <taxon>Pezizomycotina</taxon>
        <taxon>Eurotiomycetes</taxon>
        <taxon>Eurotiomycetidae</taxon>
        <taxon>Onygenales</taxon>
        <taxon>Ajellomycetaceae</taxon>
        <taxon>Histoplasma</taxon>
    </lineage>
</organism>
<dbReference type="EMBL" id="JAEVHI010000001">
    <property type="protein sequence ID" value="KAG5303700.1"/>
    <property type="molecule type" value="Genomic_DNA"/>
</dbReference>
<accession>A0A8H7Z3X1</accession>
<protein>
    <submittedName>
        <fullName evidence="1">Uncharacterized protein</fullName>
    </submittedName>
</protein>
<comment type="caution">
    <text evidence="1">The sequence shown here is derived from an EMBL/GenBank/DDBJ whole genome shotgun (WGS) entry which is preliminary data.</text>
</comment>